<feature type="compositionally biased region" description="Basic and acidic residues" evidence="8">
    <location>
        <begin position="146"/>
        <end position="164"/>
    </location>
</feature>
<feature type="compositionally biased region" description="Basic residues" evidence="8">
    <location>
        <begin position="165"/>
        <end position="175"/>
    </location>
</feature>
<dbReference type="Pfam" id="PF02892">
    <property type="entry name" value="zf-BED"/>
    <property type="match status" value="1"/>
</dbReference>
<dbReference type="PANTHER" id="PTHR46481:SF10">
    <property type="entry name" value="ZINC FINGER BED DOMAIN-CONTAINING PROTEIN 39"/>
    <property type="match status" value="1"/>
</dbReference>
<comment type="caution">
    <text evidence="11">The sequence shown here is derived from an EMBL/GenBank/DDBJ whole genome shotgun (WGS) entry which is preliminary data.</text>
</comment>
<evidence type="ECO:0000256" key="7">
    <source>
        <dbReference type="ARBA" id="ARBA00023242"/>
    </source>
</evidence>
<keyword evidence="9" id="KW-0472">Membrane</keyword>
<dbReference type="InterPro" id="IPR052035">
    <property type="entry name" value="ZnF_BED_domain_contain"/>
</dbReference>
<keyword evidence="12" id="KW-1185">Reference proteome</keyword>
<accession>A0ABR3ENT9</accession>
<feature type="domain" description="BED-type" evidence="10">
    <location>
        <begin position="252"/>
        <end position="300"/>
    </location>
</feature>
<evidence type="ECO:0000256" key="1">
    <source>
        <dbReference type="ARBA" id="ARBA00004123"/>
    </source>
</evidence>
<keyword evidence="4" id="KW-0862">Zinc</keyword>
<dbReference type="Proteomes" id="UP001465976">
    <property type="component" value="Unassembled WGS sequence"/>
</dbReference>
<feature type="region of interest" description="Disordered" evidence="8">
    <location>
        <begin position="78"/>
        <end position="222"/>
    </location>
</feature>
<dbReference type="EMBL" id="JBAHYK010002707">
    <property type="protein sequence ID" value="KAL0564557.1"/>
    <property type="molecule type" value="Genomic_DNA"/>
</dbReference>
<evidence type="ECO:0000256" key="6">
    <source>
        <dbReference type="ARBA" id="ARBA00023163"/>
    </source>
</evidence>
<keyword evidence="6" id="KW-0804">Transcription</keyword>
<evidence type="ECO:0000256" key="5">
    <source>
        <dbReference type="ARBA" id="ARBA00023015"/>
    </source>
</evidence>
<keyword evidence="5" id="KW-0805">Transcription regulation</keyword>
<evidence type="ECO:0000313" key="11">
    <source>
        <dbReference type="EMBL" id="KAL0564557.1"/>
    </source>
</evidence>
<evidence type="ECO:0000256" key="2">
    <source>
        <dbReference type="ARBA" id="ARBA00022723"/>
    </source>
</evidence>
<protein>
    <recommendedName>
        <fullName evidence="10">BED-type domain-containing protein</fullName>
    </recommendedName>
</protein>
<feature type="compositionally biased region" description="Low complexity" evidence="8">
    <location>
        <begin position="92"/>
        <end position="108"/>
    </location>
</feature>
<organism evidence="11 12">
    <name type="scientific">Marasmius crinis-equi</name>
    <dbReference type="NCBI Taxonomy" id="585013"/>
    <lineage>
        <taxon>Eukaryota</taxon>
        <taxon>Fungi</taxon>
        <taxon>Dikarya</taxon>
        <taxon>Basidiomycota</taxon>
        <taxon>Agaricomycotina</taxon>
        <taxon>Agaricomycetes</taxon>
        <taxon>Agaricomycetidae</taxon>
        <taxon>Agaricales</taxon>
        <taxon>Marasmiineae</taxon>
        <taxon>Marasmiaceae</taxon>
        <taxon>Marasmius</taxon>
    </lineage>
</organism>
<evidence type="ECO:0000313" key="12">
    <source>
        <dbReference type="Proteomes" id="UP001465976"/>
    </source>
</evidence>
<evidence type="ECO:0000256" key="3">
    <source>
        <dbReference type="ARBA" id="ARBA00022771"/>
    </source>
</evidence>
<sequence>MAPYKKLWYIVASLAHSFLPCLCVLRAGYKSPLHSTTCWVVDLALVFVTELAVCGLWFVANVVITFTIEHTIKHIEHMAKNTKRPPPKKTGKATAALKKPATSTASKKPAPKDSRAPPTGTAHKVASQKRGYNDHVEDDSEVEDVEPPKKRSKTEKQKEREREKKKLQRGKKKSKKDNEDEDQDEDRRHTSNDEPAGSDDDQDPIDVDEEELSPTDEPPPDLTTAQRAAWIKAMKTFHESKRPNWTSEWYNYYEYVPRVEFNKGKTVYKFICKVCGGDTQRICSDSSTSNLKRHVTENCPKREGAQEQQKQTTLDEQFSKYTYGELRYLLAEWVTVCHRLDVIVEDEPFKRFVFLLNPLAKVPSADTLQRDITEMFEVSQEGLIEMLVGHEGRFNLVFNAWTSPNHSKFLGLGISFAHKGSTCRRKP</sequence>
<comment type="subcellular location">
    <subcellularLocation>
        <location evidence="1">Nucleus</location>
    </subcellularLocation>
</comment>
<evidence type="ECO:0000256" key="8">
    <source>
        <dbReference type="SAM" id="MobiDB-lite"/>
    </source>
</evidence>
<evidence type="ECO:0000259" key="10">
    <source>
        <dbReference type="Pfam" id="PF02892"/>
    </source>
</evidence>
<keyword evidence="9" id="KW-0812">Transmembrane</keyword>
<feature type="compositionally biased region" description="Basic residues" evidence="8">
    <location>
        <begin position="80"/>
        <end position="91"/>
    </location>
</feature>
<dbReference type="InterPro" id="IPR003656">
    <property type="entry name" value="Znf_BED"/>
</dbReference>
<evidence type="ECO:0000256" key="4">
    <source>
        <dbReference type="ARBA" id="ARBA00022833"/>
    </source>
</evidence>
<keyword evidence="2" id="KW-0479">Metal-binding</keyword>
<proteinExistence type="predicted"/>
<reference evidence="11 12" key="1">
    <citation type="submission" date="2024-02" db="EMBL/GenBank/DDBJ databases">
        <title>A draft genome for the cacao thread blight pathogen Marasmius crinis-equi.</title>
        <authorList>
            <person name="Cohen S.P."/>
            <person name="Baruah I.K."/>
            <person name="Amoako-Attah I."/>
            <person name="Bukari Y."/>
            <person name="Meinhardt L.W."/>
            <person name="Bailey B.A."/>
        </authorList>
    </citation>
    <scope>NUCLEOTIDE SEQUENCE [LARGE SCALE GENOMIC DNA]</scope>
    <source>
        <strain evidence="11 12">GH-76</strain>
    </source>
</reference>
<feature type="compositionally biased region" description="Acidic residues" evidence="8">
    <location>
        <begin position="136"/>
        <end position="145"/>
    </location>
</feature>
<feature type="compositionally biased region" description="Acidic residues" evidence="8">
    <location>
        <begin position="196"/>
        <end position="214"/>
    </location>
</feature>
<keyword evidence="7" id="KW-0539">Nucleus</keyword>
<keyword evidence="3" id="KW-0863">Zinc-finger</keyword>
<evidence type="ECO:0000256" key="9">
    <source>
        <dbReference type="SAM" id="Phobius"/>
    </source>
</evidence>
<name>A0ABR3ENT9_9AGAR</name>
<dbReference type="PANTHER" id="PTHR46481">
    <property type="entry name" value="ZINC FINGER BED DOMAIN-CONTAINING PROTEIN 4"/>
    <property type="match status" value="1"/>
</dbReference>
<feature type="transmembrane region" description="Helical" evidence="9">
    <location>
        <begin position="7"/>
        <end position="29"/>
    </location>
</feature>
<keyword evidence="9" id="KW-1133">Transmembrane helix</keyword>
<feature type="transmembrane region" description="Helical" evidence="9">
    <location>
        <begin position="44"/>
        <end position="68"/>
    </location>
</feature>
<gene>
    <name evidence="11" type="ORF">V5O48_017488</name>
</gene>